<keyword evidence="6" id="KW-0028">Amino-acid biosynthesis</keyword>
<keyword evidence="4 9" id="KW-0547">Nucleotide-binding</keyword>
<dbReference type="RefSeq" id="WP_066448660.1">
    <property type="nucleotide sequence ID" value="NZ_JANKBF010000025.1"/>
</dbReference>
<keyword evidence="7" id="KW-0315">Glutamine amidotransferase</keyword>
<evidence type="ECO:0000256" key="6">
    <source>
        <dbReference type="ARBA" id="ARBA00022888"/>
    </source>
</evidence>
<dbReference type="NCBIfam" id="TIGR01536">
    <property type="entry name" value="asn_synth_AEB"/>
    <property type="match status" value="1"/>
</dbReference>
<dbReference type="GO" id="GO:0005829">
    <property type="term" value="C:cytosol"/>
    <property type="evidence" value="ECO:0007669"/>
    <property type="project" value="TreeGrafter"/>
</dbReference>
<keyword evidence="13" id="KW-1185">Reference proteome</keyword>
<dbReference type="CDD" id="cd00712">
    <property type="entry name" value="AsnB"/>
    <property type="match status" value="1"/>
</dbReference>
<protein>
    <recommendedName>
        <fullName evidence="3">asparagine synthase (glutamine-hydrolyzing)</fullName>
        <ecNumber evidence="3">6.3.5.4</ecNumber>
    </recommendedName>
</protein>
<dbReference type="Gene3D" id="3.60.20.10">
    <property type="entry name" value="Glutamine Phosphoribosylpyrophosphate, subunit 1, domain 1"/>
    <property type="match status" value="1"/>
</dbReference>
<dbReference type="InterPro" id="IPR029055">
    <property type="entry name" value="Ntn_hydrolases_N"/>
</dbReference>
<evidence type="ECO:0000256" key="4">
    <source>
        <dbReference type="ARBA" id="ARBA00022741"/>
    </source>
</evidence>
<dbReference type="SUPFAM" id="SSF52402">
    <property type="entry name" value="Adenine nucleotide alpha hydrolases-like"/>
    <property type="match status" value="1"/>
</dbReference>
<evidence type="ECO:0000313" key="12">
    <source>
        <dbReference type="EMBL" id="TCV99652.1"/>
    </source>
</evidence>
<dbReference type="GeneID" id="98915287"/>
<dbReference type="InterPro" id="IPR017932">
    <property type="entry name" value="GATase_2_dom"/>
</dbReference>
<dbReference type="GO" id="GO:0005524">
    <property type="term" value="F:ATP binding"/>
    <property type="evidence" value="ECO:0007669"/>
    <property type="project" value="UniProtKB-KW"/>
</dbReference>
<dbReference type="AlphaFoldDB" id="A0A4V6P499"/>
<evidence type="ECO:0000256" key="2">
    <source>
        <dbReference type="ARBA" id="ARBA00005752"/>
    </source>
</evidence>
<evidence type="ECO:0000256" key="3">
    <source>
        <dbReference type="ARBA" id="ARBA00012737"/>
    </source>
</evidence>
<comment type="similarity">
    <text evidence="2">Belongs to the asparagine synthetase family.</text>
</comment>
<dbReference type="PROSITE" id="PS51278">
    <property type="entry name" value="GATASE_TYPE_2"/>
    <property type="match status" value="1"/>
</dbReference>
<comment type="pathway">
    <text evidence="1">Amino-acid biosynthesis; L-asparagine biosynthesis; L-asparagine from L-aspartate (L-Gln route): step 1/1.</text>
</comment>
<dbReference type="InterPro" id="IPR051786">
    <property type="entry name" value="ASN_synthetase/amidase"/>
</dbReference>
<gene>
    <name evidence="12" type="ORF">EDD60_10893</name>
</gene>
<dbReference type="PANTHER" id="PTHR43284:SF1">
    <property type="entry name" value="ASPARAGINE SYNTHETASE"/>
    <property type="match status" value="1"/>
</dbReference>
<evidence type="ECO:0000256" key="9">
    <source>
        <dbReference type="PIRSR" id="PIRSR001589-2"/>
    </source>
</evidence>
<dbReference type="InterPro" id="IPR033738">
    <property type="entry name" value="AsnB_N"/>
</dbReference>
<comment type="catalytic activity">
    <reaction evidence="8">
        <text>L-aspartate + L-glutamine + ATP + H2O = L-asparagine + L-glutamate + AMP + diphosphate + H(+)</text>
        <dbReference type="Rhea" id="RHEA:12228"/>
        <dbReference type="ChEBI" id="CHEBI:15377"/>
        <dbReference type="ChEBI" id="CHEBI:15378"/>
        <dbReference type="ChEBI" id="CHEBI:29985"/>
        <dbReference type="ChEBI" id="CHEBI:29991"/>
        <dbReference type="ChEBI" id="CHEBI:30616"/>
        <dbReference type="ChEBI" id="CHEBI:33019"/>
        <dbReference type="ChEBI" id="CHEBI:58048"/>
        <dbReference type="ChEBI" id="CHEBI:58359"/>
        <dbReference type="ChEBI" id="CHEBI:456215"/>
        <dbReference type="EC" id="6.3.5.4"/>
    </reaction>
</comment>
<dbReference type="Proteomes" id="UP000295515">
    <property type="component" value="Unassembled WGS sequence"/>
</dbReference>
<dbReference type="InterPro" id="IPR001962">
    <property type="entry name" value="Asn_synthase"/>
</dbReference>
<feature type="binding site" evidence="9">
    <location>
        <position position="102"/>
    </location>
    <ligand>
        <name>L-glutamine</name>
        <dbReference type="ChEBI" id="CHEBI:58359"/>
    </ligand>
</feature>
<dbReference type="PANTHER" id="PTHR43284">
    <property type="entry name" value="ASPARAGINE SYNTHETASE (GLUTAMINE-HYDROLYZING)"/>
    <property type="match status" value="1"/>
</dbReference>
<evidence type="ECO:0000256" key="8">
    <source>
        <dbReference type="ARBA" id="ARBA00048741"/>
    </source>
</evidence>
<dbReference type="EC" id="6.3.5.4" evidence="3"/>
<evidence type="ECO:0000256" key="10">
    <source>
        <dbReference type="PIRSR" id="PIRSR001589-3"/>
    </source>
</evidence>
<organism evidence="12 13">
    <name type="scientific">Longibaculum muris</name>
    <dbReference type="NCBI Taxonomy" id="1796628"/>
    <lineage>
        <taxon>Bacteria</taxon>
        <taxon>Bacillati</taxon>
        <taxon>Bacillota</taxon>
        <taxon>Erysipelotrichia</taxon>
        <taxon>Erysipelotrichales</taxon>
        <taxon>Coprobacillaceae</taxon>
        <taxon>Longibaculum</taxon>
    </lineage>
</organism>
<dbReference type="GO" id="GO:0006529">
    <property type="term" value="P:asparagine biosynthetic process"/>
    <property type="evidence" value="ECO:0007669"/>
    <property type="project" value="UniProtKB-KW"/>
</dbReference>
<evidence type="ECO:0000256" key="7">
    <source>
        <dbReference type="ARBA" id="ARBA00022962"/>
    </source>
</evidence>
<dbReference type="SUPFAM" id="SSF56235">
    <property type="entry name" value="N-terminal nucleophile aminohydrolases (Ntn hydrolases)"/>
    <property type="match status" value="1"/>
</dbReference>
<reference evidence="12 13" key="1">
    <citation type="submission" date="2019-03" db="EMBL/GenBank/DDBJ databases">
        <title>Genomic Encyclopedia of Type Strains, Phase IV (KMG-IV): sequencing the most valuable type-strain genomes for metagenomic binning, comparative biology and taxonomic classification.</title>
        <authorList>
            <person name="Goeker M."/>
        </authorList>
    </citation>
    <scope>NUCLEOTIDE SEQUENCE [LARGE SCALE GENOMIC DNA]</scope>
    <source>
        <strain evidence="12 13">DSM 29487</strain>
    </source>
</reference>
<feature type="domain" description="Glutamine amidotransferase type-2" evidence="11">
    <location>
        <begin position="2"/>
        <end position="214"/>
    </location>
</feature>
<dbReference type="EMBL" id="SMCQ01000008">
    <property type="protein sequence ID" value="TCV99652.1"/>
    <property type="molecule type" value="Genomic_DNA"/>
</dbReference>
<accession>A0A4V6P499</accession>
<feature type="binding site" evidence="9">
    <location>
        <begin position="369"/>
        <end position="370"/>
    </location>
    <ligand>
        <name>ATP</name>
        <dbReference type="ChEBI" id="CHEBI:30616"/>
    </ligand>
</feature>
<comment type="caution">
    <text evidence="12">The sequence shown here is derived from an EMBL/GenBank/DDBJ whole genome shotgun (WGS) entry which is preliminary data.</text>
</comment>
<dbReference type="Pfam" id="PF13537">
    <property type="entry name" value="GATase_7"/>
    <property type="match status" value="1"/>
</dbReference>
<proteinExistence type="inferred from homology"/>
<sequence length="599" mass="70400">MSGIVTICNYQKNLLKYDEKLKRMTELIKKRGPDHEGYFMTPHCLMSHKRLSVIDIKNGNQPMLYTYHDKIYRIVYHGEIYNMIDLKNHFIELGYTFETNSDAEVILVSYIEYQEHCLDLFEGGFAFVIDDGERLFIARDQLGIKPLYYYMDEDQTLVIASEVKCILTYIGKAIVDKNGIKELLGLGPSLTPGYTIYKGIYSLRPGYYMYYDGECQKNCYWKVHDEPHTEDLAETIEHVKSLVVESVQQQLIGDVPISTMLSGGLDSSIITALTSQYIHPLTTYSITYEDQDKYFQAYDYQTTMDDDYIQEMLSRYPTYHHKITLKQEDLLNALEESLIARDMPGMADIDSSFLLFAKEISKNHKVSLSGECADEIFGGYPWFYKEELYTQPYFPWMRDLDQKIDLFNDKVKSLDLEHYIKQRYQESLLEIPTTDTKKQMIYLNIQWFMQTLLARADSQTMRSSLEVRVPFATVKILQYLYNMPKEFMFYKGEEKGILRAAFEDILPDDIAHRKKNPYPKTHSPIYCDIIYEKLKESLSDPSNILYQFFDKEKLIHFVESKGKSFTAPWFGQLMMGPQLMAYFYQIYLWGKIYHIELDF</sequence>
<dbReference type="GO" id="GO:0004066">
    <property type="term" value="F:asparagine synthase (glutamine-hydrolyzing) activity"/>
    <property type="evidence" value="ECO:0007669"/>
    <property type="project" value="UniProtKB-EC"/>
</dbReference>
<evidence type="ECO:0000256" key="1">
    <source>
        <dbReference type="ARBA" id="ARBA00005187"/>
    </source>
</evidence>
<evidence type="ECO:0000256" key="5">
    <source>
        <dbReference type="ARBA" id="ARBA00022840"/>
    </source>
</evidence>
<keyword evidence="6" id="KW-0061">Asparagine biosynthesis</keyword>
<evidence type="ECO:0000313" key="13">
    <source>
        <dbReference type="Proteomes" id="UP000295515"/>
    </source>
</evidence>
<dbReference type="Pfam" id="PF00733">
    <property type="entry name" value="Asn_synthase"/>
    <property type="match status" value="1"/>
</dbReference>
<dbReference type="PIRSF" id="PIRSF001589">
    <property type="entry name" value="Asn_synthetase_glu-h"/>
    <property type="match status" value="1"/>
</dbReference>
<feature type="site" description="Important for beta-aspartyl-AMP intermediate formation" evidence="10">
    <location>
        <position position="371"/>
    </location>
</feature>
<name>A0A4V6P499_9FIRM</name>
<dbReference type="Gene3D" id="3.40.50.620">
    <property type="entry name" value="HUPs"/>
    <property type="match status" value="1"/>
</dbReference>
<evidence type="ECO:0000259" key="11">
    <source>
        <dbReference type="PROSITE" id="PS51278"/>
    </source>
</evidence>
<dbReference type="CDD" id="cd01991">
    <property type="entry name" value="Asn_synthase_B_C"/>
    <property type="match status" value="1"/>
</dbReference>
<keyword evidence="5 9" id="KW-0067">ATP-binding</keyword>
<dbReference type="InterPro" id="IPR006426">
    <property type="entry name" value="Asn_synth_AEB"/>
</dbReference>
<dbReference type="InterPro" id="IPR014729">
    <property type="entry name" value="Rossmann-like_a/b/a_fold"/>
</dbReference>